<feature type="domain" description="ParB-like N-terminal" evidence="1">
    <location>
        <begin position="30"/>
        <end position="114"/>
    </location>
</feature>
<evidence type="ECO:0000259" key="1">
    <source>
        <dbReference type="SMART" id="SM00470"/>
    </source>
</evidence>
<dbReference type="InterPro" id="IPR036086">
    <property type="entry name" value="ParB/Sulfiredoxin_sf"/>
</dbReference>
<comment type="caution">
    <text evidence="2">The sequence shown here is derived from an EMBL/GenBank/DDBJ whole genome shotgun (WGS) entry which is preliminary data.</text>
</comment>
<name>A0ABW3CPF1_9ACTN</name>
<dbReference type="Pfam" id="PF02195">
    <property type="entry name" value="ParB_N"/>
    <property type="match status" value="1"/>
</dbReference>
<evidence type="ECO:0000313" key="3">
    <source>
        <dbReference type="Proteomes" id="UP001597083"/>
    </source>
</evidence>
<protein>
    <submittedName>
        <fullName evidence="2">ParB/Srx family N-terminal domain-containing protein</fullName>
    </submittedName>
</protein>
<dbReference type="Proteomes" id="UP001597083">
    <property type="component" value="Unassembled WGS sequence"/>
</dbReference>
<dbReference type="SUPFAM" id="SSF110849">
    <property type="entry name" value="ParB/Sulfiredoxin"/>
    <property type="match status" value="1"/>
</dbReference>
<evidence type="ECO:0000313" key="2">
    <source>
        <dbReference type="EMBL" id="MFD0855543.1"/>
    </source>
</evidence>
<dbReference type="CDD" id="cd16387">
    <property type="entry name" value="ParB_N_Srx"/>
    <property type="match status" value="1"/>
</dbReference>
<feature type="non-terminal residue" evidence="2">
    <location>
        <position position="135"/>
    </location>
</feature>
<dbReference type="EMBL" id="JBHTIR010003648">
    <property type="protein sequence ID" value="MFD0855543.1"/>
    <property type="molecule type" value="Genomic_DNA"/>
</dbReference>
<organism evidence="2 3">
    <name type="scientific">Actinomadura adrarensis</name>
    <dbReference type="NCBI Taxonomy" id="1819600"/>
    <lineage>
        <taxon>Bacteria</taxon>
        <taxon>Bacillati</taxon>
        <taxon>Actinomycetota</taxon>
        <taxon>Actinomycetes</taxon>
        <taxon>Streptosporangiales</taxon>
        <taxon>Thermomonosporaceae</taxon>
        <taxon>Actinomadura</taxon>
    </lineage>
</organism>
<dbReference type="Gene3D" id="3.90.1530.10">
    <property type="entry name" value="Conserved hypothetical protein from pyrococcus furiosus pfu- 392566-001, ParB domain"/>
    <property type="match status" value="1"/>
</dbReference>
<dbReference type="SMART" id="SM00470">
    <property type="entry name" value="ParB"/>
    <property type="match status" value="1"/>
</dbReference>
<accession>A0ABW3CPF1</accession>
<sequence>MQPTANARIPGNRHSTHRLSVPVSWPDRIEIISISALLPGDSPRLGGLDEEHVQRLAETETTLPPILVHRGTMRVIDGMHRLRAAAQAGHKEIQVEFFEGSEEEGFIRAVKANIVHGLPLTLADRRAAAARILTT</sequence>
<dbReference type="InterPro" id="IPR003115">
    <property type="entry name" value="ParB_N"/>
</dbReference>
<keyword evidence="3" id="KW-1185">Reference proteome</keyword>
<gene>
    <name evidence="2" type="ORF">ACFQ07_25100</name>
</gene>
<reference evidence="3" key="1">
    <citation type="journal article" date="2019" name="Int. J. Syst. Evol. Microbiol.">
        <title>The Global Catalogue of Microorganisms (GCM) 10K type strain sequencing project: providing services to taxonomists for standard genome sequencing and annotation.</title>
        <authorList>
            <consortium name="The Broad Institute Genomics Platform"/>
            <consortium name="The Broad Institute Genome Sequencing Center for Infectious Disease"/>
            <person name="Wu L."/>
            <person name="Ma J."/>
        </authorList>
    </citation>
    <scope>NUCLEOTIDE SEQUENCE [LARGE SCALE GENOMIC DNA]</scope>
    <source>
        <strain evidence="3">JCM 31696</strain>
    </source>
</reference>
<proteinExistence type="predicted"/>